<reference evidence="1" key="2">
    <citation type="submission" date="2016-06" db="EMBL/GenBank/DDBJ databases">
        <title>The genome of a short-lived fish provides insights into sex chromosome evolution and the genetic control of aging.</title>
        <authorList>
            <person name="Reichwald K."/>
            <person name="Felder M."/>
            <person name="Petzold A."/>
            <person name="Koch P."/>
            <person name="Groth M."/>
            <person name="Platzer M."/>
        </authorList>
    </citation>
    <scope>NUCLEOTIDE SEQUENCE</scope>
    <source>
        <tissue evidence="1">Brain</tissue>
    </source>
</reference>
<name>A0A1A7X3J7_9TELE</name>
<accession>A0A1A7X3J7</accession>
<protein>
    <submittedName>
        <fullName evidence="1">Uncharacterized protein</fullName>
    </submittedName>
</protein>
<evidence type="ECO:0000313" key="1">
    <source>
        <dbReference type="EMBL" id="SBP12687.1"/>
    </source>
</evidence>
<dbReference type="EMBL" id="HADW01011287">
    <property type="protein sequence ID" value="SBP12687.1"/>
    <property type="molecule type" value="Transcribed_RNA"/>
</dbReference>
<feature type="non-terminal residue" evidence="1">
    <location>
        <position position="101"/>
    </location>
</feature>
<proteinExistence type="predicted"/>
<gene>
    <name evidence="1" type="primary">Nfu_g_1_016107</name>
</gene>
<feature type="non-terminal residue" evidence="1">
    <location>
        <position position="1"/>
    </location>
</feature>
<organism evidence="1">
    <name type="scientific">Iconisemion striatum</name>
    <dbReference type="NCBI Taxonomy" id="60296"/>
    <lineage>
        <taxon>Eukaryota</taxon>
        <taxon>Metazoa</taxon>
        <taxon>Chordata</taxon>
        <taxon>Craniata</taxon>
        <taxon>Vertebrata</taxon>
        <taxon>Euteleostomi</taxon>
        <taxon>Actinopterygii</taxon>
        <taxon>Neopterygii</taxon>
        <taxon>Teleostei</taxon>
        <taxon>Neoteleostei</taxon>
        <taxon>Acanthomorphata</taxon>
        <taxon>Ovalentaria</taxon>
        <taxon>Atherinomorphae</taxon>
        <taxon>Cyprinodontiformes</taxon>
        <taxon>Nothobranchiidae</taxon>
        <taxon>Iconisemion</taxon>
    </lineage>
</organism>
<dbReference type="AlphaFoldDB" id="A0A1A7X3J7"/>
<reference evidence="1" key="1">
    <citation type="submission" date="2016-05" db="EMBL/GenBank/DDBJ databases">
        <authorList>
            <person name="Lavstsen T."/>
            <person name="Jespersen J.S."/>
        </authorList>
    </citation>
    <scope>NUCLEOTIDE SEQUENCE</scope>
    <source>
        <tissue evidence="1">Brain</tissue>
    </source>
</reference>
<sequence length="101" mass="11394">SRTRVLSERCGTSRGLISQRSFLQAVKTQRSKNKKVKQQSELKVIYDEQKRDADEEPSRLLAEEHPCARGWGFYFLYSAVCLPGADADIPVVTDTCCDVLV</sequence>